<dbReference type="InterPro" id="IPR038352">
    <property type="entry name" value="Imelysin_sf"/>
</dbReference>
<evidence type="ECO:0000256" key="1">
    <source>
        <dbReference type="ARBA" id="ARBA00004196"/>
    </source>
</evidence>
<name>A0A2M9Z8Y7_9LEPT</name>
<reference evidence="4 5" key="1">
    <citation type="submission" date="2017-07" db="EMBL/GenBank/DDBJ databases">
        <title>Leptospira spp. isolated from tropical soils.</title>
        <authorList>
            <person name="Thibeaux R."/>
            <person name="Iraola G."/>
            <person name="Ferres I."/>
            <person name="Bierque E."/>
            <person name="Girault D."/>
            <person name="Soupe-Gilbert M.-E."/>
            <person name="Picardeau M."/>
            <person name="Goarant C."/>
        </authorList>
    </citation>
    <scope>NUCLEOTIDE SEQUENCE [LARGE SCALE GENOMIC DNA]</scope>
    <source>
        <strain evidence="4 5">FH2-C-A2</strain>
    </source>
</reference>
<dbReference type="InterPro" id="IPR018976">
    <property type="entry name" value="Imelysin-like"/>
</dbReference>
<dbReference type="PROSITE" id="PS51257">
    <property type="entry name" value="PROKAR_LIPOPROTEIN"/>
    <property type="match status" value="1"/>
</dbReference>
<gene>
    <name evidence="4" type="ORF">CH371_15455</name>
</gene>
<evidence type="ECO:0000313" key="5">
    <source>
        <dbReference type="Proteomes" id="UP000231912"/>
    </source>
</evidence>
<dbReference type="AlphaFoldDB" id="A0A2M9Z8Y7"/>
<comment type="caution">
    <text evidence="4">The sequence shown here is derived from an EMBL/GenBank/DDBJ whole genome shotgun (WGS) entry which is preliminary data.</text>
</comment>
<accession>A0A2M9Z8Y7</accession>
<dbReference type="RefSeq" id="WP_100759693.1">
    <property type="nucleotide sequence ID" value="NZ_NPDT01000007.1"/>
</dbReference>
<dbReference type="EMBL" id="NPDT01000007">
    <property type="protein sequence ID" value="PJZ64899.1"/>
    <property type="molecule type" value="Genomic_DNA"/>
</dbReference>
<dbReference type="Pfam" id="PF09375">
    <property type="entry name" value="Peptidase_M75"/>
    <property type="match status" value="1"/>
</dbReference>
<sequence>MRNIQTKIASYLLAAPLSILLFACGGGSGGSDGLGLALAALNMDTPPTATQSEFLNRYADMAYESYSQAVTDAQALYTAVDTFSAAVSPTAGDLTNLKNLWVKARASYLLTEGFRFSGGPIDETSVLSCGDAGDYSGSDECEGLLNAWPLDEDAIENYINNTGSINFAGIYGAIGNTSYGTEGNPEKIVMTGYHPIEFLLWGKDNSGSPAGVNSVAGVRTFSDFSGSGNGPKRKAYLKAITAALVGHLTLIRDQWNPSTGAYRTTFLDPANTGDSVGKIFQGLGSFIAGEWGGERLTGSFGGDQEEEHSCFSDTTKADFYYDAQSVLNIWTGNYSIVKGVNISTGAGLSNILSGKSQGGIHGELIKSRDVFCINLSDTETADPNYTTVCPANSLTDRYDQIILSSNPGDSLYNENTILQNTQYLIGETLKRDFVNAANTLGIHVTP</sequence>
<evidence type="ECO:0000256" key="2">
    <source>
        <dbReference type="ARBA" id="ARBA00022729"/>
    </source>
</evidence>
<dbReference type="GO" id="GO:0030313">
    <property type="term" value="C:cell envelope"/>
    <property type="evidence" value="ECO:0007669"/>
    <property type="project" value="UniProtKB-SubCell"/>
</dbReference>
<protein>
    <submittedName>
        <fullName evidence="4">Imelysin</fullName>
    </submittedName>
</protein>
<feature type="domain" description="Imelysin-like" evidence="3">
    <location>
        <begin position="62"/>
        <end position="355"/>
    </location>
</feature>
<keyword evidence="2" id="KW-0732">Signal</keyword>
<dbReference type="Proteomes" id="UP000231912">
    <property type="component" value="Unassembled WGS sequence"/>
</dbReference>
<evidence type="ECO:0000259" key="3">
    <source>
        <dbReference type="Pfam" id="PF09375"/>
    </source>
</evidence>
<comment type="subcellular location">
    <subcellularLocation>
        <location evidence="1">Cell envelope</location>
    </subcellularLocation>
</comment>
<evidence type="ECO:0000313" key="4">
    <source>
        <dbReference type="EMBL" id="PJZ64899.1"/>
    </source>
</evidence>
<proteinExistence type="predicted"/>
<organism evidence="4 5">
    <name type="scientific">Leptospira wolffii</name>
    <dbReference type="NCBI Taxonomy" id="409998"/>
    <lineage>
        <taxon>Bacteria</taxon>
        <taxon>Pseudomonadati</taxon>
        <taxon>Spirochaetota</taxon>
        <taxon>Spirochaetia</taxon>
        <taxon>Leptospirales</taxon>
        <taxon>Leptospiraceae</taxon>
        <taxon>Leptospira</taxon>
    </lineage>
</organism>
<dbReference type="Gene3D" id="1.20.1420.20">
    <property type="entry name" value="M75 peptidase, HXXE motif"/>
    <property type="match status" value="1"/>
</dbReference>
<dbReference type="CDD" id="cd14657">
    <property type="entry name" value="Imelysin_IrpA-like"/>
    <property type="match status" value="1"/>
</dbReference>